<dbReference type="CDD" id="cd00093">
    <property type="entry name" value="HTH_XRE"/>
    <property type="match status" value="1"/>
</dbReference>
<dbReference type="Proteomes" id="UP000034150">
    <property type="component" value="Unassembled WGS sequence"/>
</dbReference>
<reference evidence="1 2" key="1">
    <citation type="journal article" date="2015" name="Genome Announc.">
        <title>Draft Genome Sequence of Mycobacterium obuense Strain UC1, Isolated from Patient Sputum.</title>
        <authorList>
            <person name="Greninger A.L."/>
            <person name="Cunningham G."/>
            <person name="Hsu E.D."/>
            <person name="Yu J.M."/>
            <person name="Chiu C.Y."/>
            <person name="Miller S."/>
        </authorList>
    </citation>
    <scope>NUCLEOTIDE SEQUENCE [LARGE SCALE GENOMIC DNA]</scope>
    <source>
        <strain evidence="1 2">UC1</strain>
    </source>
</reference>
<organism evidence="1 2">
    <name type="scientific">Mycolicibacterium obuense</name>
    <dbReference type="NCBI Taxonomy" id="1807"/>
    <lineage>
        <taxon>Bacteria</taxon>
        <taxon>Bacillati</taxon>
        <taxon>Actinomycetota</taxon>
        <taxon>Actinomycetes</taxon>
        <taxon>Mycobacteriales</taxon>
        <taxon>Mycobacteriaceae</taxon>
        <taxon>Mycolicibacterium</taxon>
    </lineage>
</organism>
<keyword evidence="2" id="KW-1185">Reference proteome</keyword>
<dbReference type="SUPFAM" id="SSF47413">
    <property type="entry name" value="lambda repressor-like DNA-binding domains"/>
    <property type="match status" value="1"/>
</dbReference>
<evidence type="ECO:0008006" key="3">
    <source>
        <dbReference type="Google" id="ProtNLM"/>
    </source>
</evidence>
<evidence type="ECO:0000313" key="1">
    <source>
        <dbReference type="EMBL" id="KKE98178.1"/>
    </source>
</evidence>
<gene>
    <name evidence="1" type="ORF">WN67_30660</name>
</gene>
<dbReference type="InterPro" id="IPR010982">
    <property type="entry name" value="Lambda_DNA-bd_dom_sf"/>
</dbReference>
<comment type="caution">
    <text evidence="1">The sequence shown here is derived from an EMBL/GenBank/DDBJ whole genome shotgun (WGS) entry which is preliminary data.</text>
</comment>
<accession>A0A0M2JUI5</accession>
<protein>
    <recommendedName>
        <fullName evidence="3">HTH cro/C1-type domain-containing protein</fullName>
    </recommendedName>
</protein>
<dbReference type="EMBL" id="LAUZ02000215">
    <property type="protein sequence ID" value="KKE98178.1"/>
    <property type="molecule type" value="Genomic_DNA"/>
</dbReference>
<dbReference type="GO" id="GO:0003677">
    <property type="term" value="F:DNA binding"/>
    <property type="evidence" value="ECO:0007669"/>
    <property type="project" value="InterPro"/>
</dbReference>
<proteinExistence type="predicted"/>
<dbReference type="InterPro" id="IPR001387">
    <property type="entry name" value="Cro/C1-type_HTH"/>
</dbReference>
<dbReference type="AlphaFoldDB" id="A0A0M2JUI5"/>
<evidence type="ECO:0000313" key="2">
    <source>
        <dbReference type="Proteomes" id="UP000034150"/>
    </source>
</evidence>
<name>A0A0M2JUI5_9MYCO</name>
<dbReference type="PATRIC" id="fig|1807.13.peg.6399"/>
<sequence>MLGNQFVGVAVDFSTLDPSKVYVGAQVALRRAELGISQRALAADKIMNAGALIGFEKGRSWPRRSTQHRLEEVLRWPRGHIEELRRQHSAQSAADTAAREEPTMLVGAATGSTTLEVGYMAQTVELALQSIRTNIEGLPAPASREYQRRAAKLLDDLARLEKLASNASRGAVGAESVFQQLSAVRRARRALTVQAAAAPNAALQHRVYAARATADLSAEEAAAMIGLRPDDILAVENGATPAPEDLDRFERLITLLT</sequence>